<evidence type="ECO:0000313" key="3">
    <source>
        <dbReference type="Proteomes" id="UP001428817"/>
    </source>
</evidence>
<feature type="transmembrane region" description="Helical" evidence="1">
    <location>
        <begin position="210"/>
        <end position="228"/>
    </location>
</feature>
<gene>
    <name evidence="2" type="ORF">GCM10023321_79960</name>
</gene>
<feature type="transmembrane region" description="Helical" evidence="1">
    <location>
        <begin position="146"/>
        <end position="163"/>
    </location>
</feature>
<protein>
    <submittedName>
        <fullName evidence="2">Uncharacterized protein</fullName>
    </submittedName>
</protein>
<feature type="transmembrane region" description="Helical" evidence="1">
    <location>
        <begin position="306"/>
        <end position="324"/>
    </location>
</feature>
<feature type="transmembrane region" description="Helical" evidence="1">
    <location>
        <begin position="354"/>
        <end position="371"/>
    </location>
</feature>
<dbReference type="RefSeq" id="WP_185063227.1">
    <property type="nucleotide sequence ID" value="NZ_BAABJP010000063.1"/>
</dbReference>
<proteinExistence type="predicted"/>
<keyword evidence="1" id="KW-1133">Transmembrane helix</keyword>
<comment type="caution">
    <text evidence="2">The sequence shown here is derived from an EMBL/GenBank/DDBJ whole genome shotgun (WGS) entry which is preliminary data.</text>
</comment>
<feature type="transmembrane region" description="Helical" evidence="1">
    <location>
        <begin position="271"/>
        <end position="294"/>
    </location>
</feature>
<organism evidence="2 3">
    <name type="scientific">Pseudonocardia eucalypti</name>
    <dbReference type="NCBI Taxonomy" id="648755"/>
    <lineage>
        <taxon>Bacteria</taxon>
        <taxon>Bacillati</taxon>
        <taxon>Actinomycetota</taxon>
        <taxon>Actinomycetes</taxon>
        <taxon>Pseudonocardiales</taxon>
        <taxon>Pseudonocardiaceae</taxon>
        <taxon>Pseudonocardia</taxon>
    </lineage>
</organism>
<keyword evidence="1" id="KW-0472">Membrane</keyword>
<dbReference type="EMBL" id="BAABJP010000063">
    <property type="protein sequence ID" value="GAA5174970.1"/>
    <property type="molecule type" value="Genomic_DNA"/>
</dbReference>
<feature type="transmembrane region" description="Helical" evidence="1">
    <location>
        <begin position="175"/>
        <end position="198"/>
    </location>
</feature>
<keyword evidence="3" id="KW-1185">Reference proteome</keyword>
<reference evidence="3" key="1">
    <citation type="journal article" date="2019" name="Int. J. Syst. Evol. Microbiol.">
        <title>The Global Catalogue of Microorganisms (GCM) 10K type strain sequencing project: providing services to taxonomists for standard genome sequencing and annotation.</title>
        <authorList>
            <consortium name="The Broad Institute Genomics Platform"/>
            <consortium name="The Broad Institute Genome Sequencing Center for Infectious Disease"/>
            <person name="Wu L."/>
            <person name="Ma J."/>
        </authorList>
    </citation>
    <scope>NUCLEOTIDE SEQUENCE [LARGE SCALE GENOMIC DNA]</scope>
    <source>
        <strain evidence="3">JCM 18303</strain>
    </source>
</reference>
<feature type="transmembrane region" description="Helical" evidence="1">
    <location>
        <begin position="331"/>
        <end position="348"/>
    </location>
</feature>
<name>A0ABP9RC77_9PSEU</name>
<evidence type="ECO:0000256" key="1">
    <source>
        <dbReference type="SAM" id="Phobius"/>
    </source>
</evidence>
<evidence type="ECO:0000313" key="2">
    <source>
        <dbReference type="EMBL" id="GAA5174970.1"/>
    </source>
</evidence>
<keyword evidence="1" id="KW-0812">Transmembrane</keyword>
<sequence length="402" mass="42528">MITSTPPRTPQSVNRWSVLRGCVSGTAIDVAVVFLATELYESILDEPFVSGARASAYWVDYRDGFVRRGLPGAFLRLFTDSPTPAQATWFAAGMLVAGAVALLVLVILLARTVSGVEPRLLVVAVAVASPFTFDQLLRIIGRFDGLGFAAMAAIALLCVGGAAHRSARAVGIGALVLLATATEELLFAFVAPIAVIALFRLGRTGHRLRVVGAAVLAPGTAVAALSVLRRPSRDALTRLITEANAAGLEVNLAKENTISTLGQTATQGFRFFLGMSPLTVLTGLIVFGGCYLLTTAMLRTAVGSGRLGALAVGFALVAVLLSAVGNDYRRWWALAFVAFIAALAMLGRPERMPAPSFVHALLACAVLAFSLKLHAEPIFPKWDKTADTGFSVERLHQLDPTW</sequence>
<dbReference type="Proteomes" id="UP001428817">
    <property type="component" value="Unassembled WGS sequence"/>
</dbReference>
<accession>A0ABP9RC77</accession>
<feature type="transmembrane region" description="Helical" evidence="1">
    <location>
        <begin position="87"/>
        <end position="108"/>
    </location>
</feature>